<evidence type="ECO:0000313" key="3">
    <source>
        <dbReference type="Proteomes" id="UP001174936"/>
    </source>
</evidence>
<sequence length="411" mass="44502">MRRGQPLRPGTEGLHLPIKPFFDPVGCLSLLSRTVRAVRCFKPSSFDPCALGYEAPLLVFAGMVQLTPDLASLEGTDMFPRPKEQAGEDSHQRTTQLVQMENSSSITSNARPIPRNFVWRLHGGRSSSSTSLTETLAEGGDGGEMAVDVPALRDSFDPWGQHEKEQDDGRCKGCSKIAKARAAAAVAAAAQHDVPSSPNGKQTPIFYTCINTIPILVFESLSVLSGDDCRFDPASKPPRHRPPLPRPRSRRDPQHAFSTPVKPPVPPWGASFGCVSLPFPPATRIRWHLLAVGGLSSFLLPGPWSGDDREASSLYREWVDLQLGAGLGLGPTQRPCRKSTAQRPAKNGVSQASPVTANSAPKNLGRPPTLFYHWPAMLGAALGELTSLLTLEPPHQKNRPPRRCRTCSPAS</sequence>
<name>A0AA39Y140_9PEZI</name>
<comment type="caution">
    <text evidence="2">The sequence shown here is derived from an EMBL/GenBank/DDBJ whole genome shotgun (WGS) entry which is preliminary data.</text>
</comment>
<feature type="region of interest" description="Disordered" evidence="1">
    <location>
        <begin position="232"/>
        <end position="262"/>
    </location>
</feature>
<accession>A0AA39Y140</accession>
<dbReference type="Proteomes" id="UP001174936">
    <property type="component" value="Unassembled WGS sequence"/>
</dbReference>
<dbReference type="AlphaFoldDB" id="A0AA39Y140"/>
<organism evidence="2 3">
    <name type="scientific">Cercophora newfieldiana</name>
    <dbReference type="NCBI Taxonomy" id="92897"/>
    <lineage>
        <taxon>Eukaryota</taxon>
        <taxon>Fungi</taxon>
        <taxon>Dikarya</taxon>
        <taxon>Ascomycota</taxon>
        <taxon>Pezizomycotina</taxon>
        <taxon>Sordariomycetes</taxon>
        <taxon>Sordariomycetidae</taxon>
        <taxon>Sordariales</taxon>
        <taxon>Lasiosphaeriaceae</taxon>
        <taxon>Cercophora</taxon>
    </lineage>
</organism>
<feature type="region of interest" description="Disordered" evidence="1">
    <location>
        <begin position="391"/>
        <end position="411"/>
    </location>
</feature>
<feature type="compositionally biased region" description="Polar residues" evidence="1">
    <location>
        <begin position="348"/>
        <end position="361"/>
    </location>
</feature>
<evidence type="ECO:0000313" key="2">
    <source>
        <dbReference type="EMBL" id="KAK0644068.1"/>
    </source>
</evidence>
<keyword evidence="3" id="KW-1185">Reference proteome</keyword>
<feature type="region of interest" description="Disordered" evidence="1">
    <location>
        <begin position="329"/>
        <end position="362"/>
    </location>
</feature>
<proteinExistence type="predicted"/>
<gene>
    <name evidence="2" type="ORF">B0T16DRAFT_192701</name>
</gene>
<feature type="compositionally biased region" description="Basic residues" evidence="1">
    <location>
        <begin position="237"/>
        <end position="249"/>
    </location>
</feature>
<dbReference type="EMBL" id="JAULSV010000005">
    <property type="protein sequence ID" value="KAK0644068.1"/>
    <property type="molecule type" value="Genomic_DNA"/>
</dbReference>
<reference evidence="2" key="1">
    <citation type="submission" date="2023-06" db="EMBL/GenBank/DDBJ databases">
        <title>Genome-scale phylogeny and comparative genomics of the fungal order Sordariales.</title>
        <authorList>
            <consortium name="Lawrence Berkeley National Laboratory"/>
            <person name="Hensen N."/>
            <person name="Bonometti L."/>
            <person name="Westerberg I."/>
            <person name="Brannstrom I.O."/>
            <person name="Guillou S."/>
            <person name="Cros-Aarteil S."/>
            <person name="Calhoun S."/>
            <person name="Haridas S."/>
            <person name="Kuo A."/>
            <person name="Mondo S."/>
            <person name="Pangilinan J."/>
            <person name="Riley R."/>
            <person name="Labutti K."/>
            <person name="Andreopoulos B."/>
            <person name="Lipzen A."/>
            <person name="Chen C."/>
            <person name="Yanf M."/>
            <person name="Daum C."/>
            <person name="Ng V."/>
            <person name="Clum A."/>
            <person name="Steindorff A."/>
            <person name="Ohm R."/>
            <person name="Martin F."/>
            <person name="Silar P."/>
            <person name="Natvig D."/>
            <person name="Lalanne C."/>
            <person name="Gautier V."/>
            <person name="Ament-Velasquez S.L."/>
            <person name="Kruys A."/>
            <person name="Hutchinson M.I."/>
            <person name="Powell A.J."/>
            <person name="Barry K."/>
            <person name="Miller A.N."/>
            <person name="Grigoriev I.V."/>
            <person name="Debuchy R."/>
            <person name="Gladieux P."/>
            <person name="Thoren M.H."/>
            <person name="Johannesson H."/>
        </authorList>
    </citation>
    <scope>NUCLEOTIDE SEQUENCE</scope>
    <source>
        <strain evidence="2">SMH2532-1</strain>
    </source>
</reference>
<feature type="compositionally biased region" description="Basic residues" evidence="1">
    <location>
        <begin position="396"/>
        <end position="405"/>
    </location>
</feature>
<evidence type="ECO:0000256" key="1">
    <source>
        <dbReference type="SAM" id="MobiDB-lite"/>
    </source>
</evidence>
<protein>
    <submittedName>
        <fullName evidence="2">Uncharacterized protein</fullName>
    </submittedName>
</protein>